<evidence type="ECO:0000256" key="3">
    <source>
        <dbReference type="ARBA" id="ARBA00022833"/>
    </source>
</evidence>
<evidence type="ECO:0000256" key="4">
    <source>
        <dbReference type="ARBA" id="ARBA00023239"/>
    </source>
</evidence>
<dbReference type="PANTHER" id="PTHR33337">
    <property type="entry name" value="GFA DOMAIN-CONTAINING PROTEIN"/>
    <property type="match status" value="1"/>
</dbReference>
<accession>A0A7S8F6W7</accession>
<keyword evidence="7" id="KW-1185">Reference proteome</keyword>
<dbReference type="RefSeq" id="WP_200984035.1">
    <property type="nucleotide sequence ID" value="NZ_CP064654.1"/>
</dbReference>
<evidence type="ECO:0000256" key="1">
    <source>
        <dbReference type="ARBA" id="ARBA00005495"/>
    </source>
</evidence>
<dbReference type="GO" id="GO:0046872">
    <property type="term" value="F:metal ion binding"/>
    <property type="evidence" value="ECO:0007669"/>
    <property type="project" value="UniProtKB-KW"/>
</dbReference>
<dbReference type="AlphaFoldDB" id="A0A7S8F6W7"/>
<dbReference type="EMBL" id="CP064654">
    <property type="protein sequence ID" value="QPD00242.1"/>
    <property type="molecule type" value="Genomic_DNA"/>
</dbReference>
<dbReference type="Pfam" id="PF04828">
    <property type="entry name" value="GFA"/>
    <property type="match status" value="1"/>
</dbReference>
<dbReference type="PROSITE" id="PS51891">
    <property type="entry name" value="CENP_V_GFA"/>
    <property type="match status" value="1"/>
</dbReference>
<reference evidence="6 7" key="1">
    <citation type="submission" date="2020-11" db="EMBL/GenBank/DDBJ databases">
        <title>The genome sequence of Erythrobacter sp. 6D36.</title>
        <authorList>
            <person name="Liu Y."/>
        </authorList>
    </citation>
    <scope>NUCLEOTIDE SEQUENCE [LARGE SCALE GENOMIC DNA]</scope>
    <source>
        <strain evidence="6 7">6D36</strain>
    </source>
</reference>
<dbReference type="Gene3D" id="3.90.1590.10">
    <property type="entry name" value="glutathione-dependent formaldehyde- activating enzyme (gfa)"/>
    <property type="match status" value="1"/>
</dbReference>
<dbReference type="InterPro" id="IPR011057">
    <property type="entry name" value="Mss4-like_sf"/>
</dbReference>
<name>A0A7S8F6W7_9SPHN</name>
<keyword evidence="3" id="KW-0862">Zinc</keyword>
<comment type="similarity">
    <text evidence="1">Belongs to the Gfa family.</text>
</comment>
<keyword evidence="4" id="KW-0456">Lyase</keyword>
<evidence type="ECO:0000313" key="6">
    <source>
        <dbReference type="EMBL" id="QPD00242.1"/>
    </source>
</evidence>
<keyword evidence="2" id="KW-0479">Metal-binding</keyword>
<feature type="domain" description="CENP-V/GFA" evidence="5">
    <location>
        <begin position="5"/>
        <end position="123"/>
    </location>
</feature>
<dbReference type="KEGG" id="qso:IRL76_06885"/>
<protein>
    <submittedName>
        <fullName evidence="6">GFA family protein</fullName>
    </submittedName>
</protein>
<dbReference type="GO" id="GO:0016846">
    <property type="term" value="F:carbon-sulfur lyase activity"/>
    <property type="evidence" value="ECO:0007669"/>
    <property type="project" value="InterPro"/>
</dbReference>
<dbReference type="Proteomes" id="UP000594459">
    <property type="component" value="Chromosome"/>
</dbReference>
<dbReference type="InterPro" id="IPR006913">
    <property type="entry name" value="CENP-V/GFA"/>
</dbReference>
<proteinExistence type="inferred from homology"/>
<gene>
    <name evidence="6" type="ORF">IRL76_06885</name>
</gene>
<evidence type="ECO:0000259" key="5">
    <source>
        <dbReference type="PROSITE" id="PS51891"/>
    </source>
</evidence>
<dbReference type="PANTHER" id="PTHR33337:SF33">
    <property type="entry name" value="CENP-V_GFA DOMAIN-CONTAINING PROTEIN"/>
    <property type="match status" value="1"/>
</dbReference>
<evidence type="ECO:0000313" key="7">
    <source>
        <dbReference type="Proteomes" id="UP000594459"/>
    </source>
</evidence>
<evidence type="ECO:0000256" key="2">
    <source>
        <dbReference type="ARBA" id="ARBA00022723"/>
    </source>
</evidence>
<organism evidence="6 7">
    <name type="scientific">Qipengyuania soli</name>
    <dbReference type="NCBI Taxonomy" id="2782568"/>
    <lineage>
        <taxon>Bacteria</taxon>
        <taxon>Pseudomonadati</taxon>
        <taxon>Pseudomonadota</taxon>
        <taxon>Alphaproteobacteria</taxon>
        <taxon>Sphingomonadales</taxon>
        <taxon>Erythrobacteraceae</taxon>
        <taxon>Qipengyuania</taxon>
    </lineage>
</organism>
<dbReference type="SUPFAM" id="SSF51316">
    <property type="entry name" value="Mss4-like"/>
    <property type="match status" value="1"/>
</dbReference>
<sequence>MKGEVTGGCLCGSVRYTLREGFRLNPYACHCTDCQSRTGSAFSEHMLFALGDLEISGELDVGEYDQPSGAHSRIFGCVRCKSRIYAVNDSREGMASLRCGTLDLSASFTPAAHVWVKSKQPWIGLPADARVMEEQPRSSEDWIKFVGIA</sequence>